<protein>
    <recommendedName>
        <fullName evidence="11">Calreticulin family protein</fullName>
    </recommendedName>
</protein>
<name>A0ABR2IJB9_9EUKA</name>
<evidence type="ECO:0000313" key="10">
    <source>
        <dbReference type="Proteomes" id="UP001470230"/>
    </source>
</evidence>
<keyword evidence="4 8" id="KW-0256">Endoplasmic reticulum</keyword>
<dbReference type="PANTHER" id="PTHR11073">
    <property type="entry name" value="CALRETICULIN AND CALNEXIN"/>
    <property type="match status" value="1"/>
</dbReference>
<evidence type="ECO:0008006" key="11">
    <source>
        <dbReference type="Google" id="ProtNLM"/>
    </source>
</evidence>
<accession>A0ABR2IJB9</accession>
<evidence type="ECO:0000256" key="7">
    <source>
        <dbReference type="ARBA" id="ARBA00023186"/>
    </source>
</evidence>
<dbReference type="InterPro" id="IPR009033">
    <property type="entry name" value="Calreticulin/calnexin_P_dom_sf"/>
</dbReference>
<comment type="subcellular location">
    <subcellularLocation>
        <location evidence="1">Endoplasmic reticulum membrane</location>
        <topology evidence="1">Single-pass membrane protein</topology>
    </subcellularLocation>
</comment>
<dbReference type="Gene3D" id="2.60.120.200">
    <property type="match status" value="1"/>
</dbReference>
<keyword evidence="6 8" id="KW-0472">Membrane</keyword>
<dbReference type="SUPFAM" id="SSF49899">
    <property type="entry name" value="Concanavalin A-like lectins/glucanases"/>
    <property type="match status" value="1"/>
</dbReference>
<evidence type="ECO:0000256" key="5">
    <source>
        <dbReference type="ARBA" id="ARBA00022989"/>
    </source>
</evidence>
<keyword evidence="7 8" id="KW-0143">Chaperone</keyword>
<dbReference type="PANTHER" id="PTHR11073:SF1">
    <property type="entry name" value="CALNEXIN 14D-RELATED"/>
    <property type="match status" value="1"/>
</dbReference>
<evidence type="ECO:0000256" key="6">
    <source>
        <dbReference type="ARBA" id="ARBA00023136"/>
    </source>
</evidence>
<dbReference type="EMBL" id="JAPFFF010000017">
    <property type="protein sequence ID" value="KAK8863718.1"/>
    <property type="molecule type" value="Genomic_DNA"/>
</dbReference>
<organism evidence="9 10">
    <name type="scientific">Tritrichomonas musculus</name>
    <dbReference type="NCBI Taxonomy" id="1915356"/>
    <lineage>
        <taxon>Eukaryota</taxon>
        <taxon>Metamonada</taxon>
        <taxon>Parabasalia</taxon>
        <taxon>Tritrichomonadida</taxon>
        <taxon>Tritrichomonadidae</taxon>
        <taxon>Tritrichomonas</taxon>
    </lineage>
</organism>
<dbReference type="Pfam" id="PF00262">
    <property type="entry name" value="Calreticulin"/>
    <property type="match status" value="1"/>
</dbReference>
<dbReference type="InterPro" id="IPR018124">
    <property type="entry name" value="Calret/calnex_CS"/>
</dbReference>
<proteinExistence type="inferred from homology"/>
<dbReference type="Gene3D" id="2.10.250.10">
    <property type="entry name" value="Calreticulin/calnexin, P domain"/>
    <property type="match status" value="1"/>
</dbReference>
<evidence type="ECO:0000256" key="1">
    <source>
        <dbReference type="ARBA" id="ARBA00004389"/>
    </source>
</evidence>
<dbReference type="SUPFAM" id="SSF63887">
    <property type="entry name" value="P-domain of calnexin/calreticulin"/>
    <property type="match status" value="1"/>
</dbReference>
<dbReference type="PROSITE" id="PS00804">
    <property type="entry name" value="CALRETICULIN_2"/>
    <property type="match status" value="1"/>
</dbReference>
<gene>
    <name evidence="9" type="ORF">M9Y10_011408</name>
</gene>
<feature type="transmembrane region" description="Helical" evidence="8">
    <location>
        <begin position="394"/>
        <end position="414"/>
    </location>
</feature>
<keyword evidence="10" id="KW-1185">Reference proteome</keyword>
<keyword evidence="5 8" id="KW-1133">Transmembrane helix</keyword>
<comment type="caution">
    <text evidence="9">The sequence shown here is derived from an EMBL/GenBank/DDBJ whole genome shotgun (WGS) entry which is preliminary data.</text>
</comment>
<dbReference type="InterPro" id="IPR013320">
    <property type="entry name" value="ConA-like_dom_sf"/>
</dbReference>
<evidence type="ECO:0000313" key="9">
    <source>
        <dbReference type="EMBL" id="KAK8863718.1"/>
    </source>
</evidence>
<keyword evidence="3 8" id="KW-0812">Transmembrane</keyword>
<evidence type="ECO:0000256" key="3">
    <source>
        <dbReference type="ARBA" id="ARBA00022692"/>
    </source>
</evidence>
<evidence type="ECO:0000256" key="4">
    <source>
        <dbReference type="ARBA" id="ARBA00022824"/>
    </source>
</evidence>
<dbReference type="Proteomes" id="UP001470230">
    <property type="component" value="Unassembled WGS sequence"/>
</dbReference>
<sequence length="415" mass="47869">MDKSNSFHGISAKFNSPLSFIGDQFIIQYEVASVLPTVTCSGAYIKLFGNKNFNQDMLSNETNYIIMFGPDQCGETNKVHFILNHWNPVLKKFEEKQMIYNPVANISISPKIFTLIIKSNNKIEIRINTKPSFFGSFFSDFQPPINPPHEIDDPTDMKPQDWDDNEYIIDEEHSKKPDDWDENQPEFIPDPDKLNPPSGWLINEPKMILDPSSVKPDEWDESIYGKWEPKMVPNPKCIGAPGCGPYEPPLIINPKFVGPWEPPMQRNLNYKGKWRPRKIVNPLYYEDKEPFKFANLTGIGFDLWTVDGGIQFTNIIVSDNINDVDMFNRENYPHFFENENSKDIIQNEGFIFKDKITDLLNSNKYKVKEEAEKEPFSLDLCKNLIISSFKEKPFATICLTAFIIVTPIFSAIYVC</sequence>
<comment type="similarity">
    <text evidence="2 8">Belongs to the calreticulin family.</text>
</comment>
<evidence type="ECO:0000256" key="8">
    <source>
        <dbReference type="RuleBase" id="RU362126"/>
    </source>
</evidence>
<reference evidence="9 10" key="1">
    <citation type="submission" date="2024-04" db="EMBL/GenBank/DDBJ databases">
        <title>Tritrichomonas musculus Genome.</title>
        <authorList>
            <person name="Alves-Ferreira E."/>
            <person name="Grigg M."/>
            <person name="Lorenzi H."/>
            <person name="Galac M."/>
        </authorList>
    </citation>
    <scope>NUCLEOTIDE SEQUENCE [LARGE SCALE GENOMIC DNA]</scope>
    <source>
        <strain evidence="9 10">EAF2021</strain>
    </source>
</reference>
<dbReference type="PRINTS" id="PR00626">
    <property type="entry name" value="CALRETICULIN"/>
</dbReference>
<evidence type="ECO:0000256" key="2">
    <source>
        <dbReference type="ARBA" id="ARBA00010983"/>
    </source>
</evidence>
<dbReference type="InterPro" id="IPR001580">
    <property type="entry name" value="Calret/calnex"/>
</dbReference>